<dbReference type="PANTHER" id="PTHR13789:SF309">
    <property type="entry name" value="PUTATIVE (AFU_ORTHOLOGUE AFUA_6G14510)-RELATED"/>
    <property type="match status" value="1"/>
</dbReference>
<dbReference type="GO" id="GO:0071949">
    <property type="term" value="F:FAD binding"/>
    <property type="evidence" value="ECO:0007669"/>
    <property type="project" value="InterPro"/>
</dbReference>
<feature type="signal peptide" evidence="3">
    <location>
        <begin position="1"/>
        <end position="23"/>
    </location>
</feature>
<sequence length="377" mass="39626">MVAMTAVIAGAGVCGLATAHALAASGVSVDVFERGRALLREGSAVTLWGGGTGILESLGVPVTDLGVRLETMERWTPSGDKVLSIDLTRSEKRFGSPAISVTRAELIDALSAGLPVGTVHFGSACTDAADLGTRARLNLDDGSVHTGDFLIGADGVHSAVRAAIRGDTAREMGWTTWQGLTPVDCSVTNGTSGVMVVGPEGMCGMNPAGNGLLQWWFDVPGSSDDDGVETIHRAFGSWECDDVQKVLAAAHSSDMQPFVHLRHTVHKRWGRGRITLAGDAAHAWPPSLAQGANQALEDAWVLGRVVGRATTDLETIAALRDYEDERYRRAALVSALSGAEVTKKPAPGVFLKSLPDGLLSSQNAQLTKFVSNYLSSR</sequence>
<dbReference type="Pfam" id="PF01494">
    <property type="entry name" value="FAD_binding_3"/>
    <property type="match status" value="1"/>
</dbReference>
<evidence type="ECO:0000256" key="3">
    <source>
        <dbReference type="SAM" id="SignalP"/>
    </source>
</evidence>
<dbReference type="Proteomes" id="UP000539111">
    <property type="component" value="Unassembled WGS sequence"/>
</dbReference>
<feature type="domain" description="FAD-binding" evidence="4">
    <location>
        <begin position="5"/>
        <end position="333"/>
    </location>
</feature>
<dbReference type="PRINTS" id="PR00420">
    <property type="entry name" value="RNGMNOXGNASE"/>
</dbReference>
<dbReference type="InterPro" id="IPR002938">
    <property type="entry name" value="FAD-bd"/>
</dbReference>
<evidence type="ECO:0000259" key="4">
    <source>
        <dbReference type="Pfam" id="PF01494"/>
    </source>
</evidence>
<keyword evidence="3" id="KW-0732">Signal</keyword>
<dbReference type="PANTHER" id="PTHR13789">
    <property type="entry name" value="MONOOXYGENASE"/>
    <property type="match status" value="1"/>
</dbReference>
<keyword evidence="1 5" id="KW-0560">Oxidoreductase</keyword>
<name>A0A7Z0D2X1_9MICO</name>
<dbReference type="GO" id="GO:0102099">
    <property type="term" value="F:FAD-dependent urate hydroxylase activity"/>
    <property type="evidence" value="ECO:0007669"/>
    <property type="project" value="UniProtKB-EC"/>
</dbReference>
<reference evidence="5 6" key="1">
    <citation type="submission" date="2020-07" db="EMBL/GenBank/DDBJ databases">
        <title>Sequencing the genomes of 1000 actinobacteria strains.</title>
        <authorList>
            <person name="Klenk H.-P."/>
        </authorList>
    </citation>
    <scope>NUCLEOTIDE SEQUENCE [LARGE SCALE GENOMIC DNA]</scope>
    <source>
        <strain evidence="5 6">DSM 26341</strain>
    </source>
</reference>
<keyword evidence="6" id="KW-1185">Reference proteome</keyword>
<evidence type="ECO:0000313" key="6">
    <source>
        <dbReference type="Proteomes" id="UP000539111"/>
    </source>
</evidence>
<feature type="chain" id="PRO_5030932618" evidence="3">
    <location>
        <begin position="24"/>
        <end position="377"/>
    </location>
</feature>
<keyword evidence="2" id="KW-0503">Monooxygenase</keyword>
<gene>
    <name evidence="5" type="ORF">BJY26_002195</name>
</gene>
<evidence type="ECO:0000313" key="5">
    <source>
        <dbReference type="EMBL" id="NYI67889.1"/>
    </source>
</evidence>
<dbReference type="SUPFAM" id="SSF51905">
    <property type="entry name" value="FAD/NAD(P)-binding domain"/>
    <property type="match status" value="1"/>
</dbReference>
<accession>A0A7Z0D2X1</accession>
<proteinExistence type="predicted"/>
<dbReference type="InterPro" id="IPR036188">
    <property type="entry name" value="FAD/NAD-bd_sf"/>
</dbReference>
<dbReference type="EMBL" id="JACBZP010000001">
    <property type="protein sequence ID" value="NYI67889.1"/>
    <property type="molecule type" value="Genomic_DNA"/>
</dbReference>
<evidence type="ECO:0000256" key="1">
    <source>
        <dbReference type="ARBA" id="ARBA00023002"/>
    </source>
</evidence>
<dbReference type="AlphaFoldDB" id="A0A7Z0D2X1"/>
<dbReference type="InterPro" id="IPR050493">
    <property type="entry name" value="FAD-dep_Monooxygenase_BioMet"/>
</dbReference>
<dbReference type="EC" id="1.14.13.113" evidence="5"/>
<dbReference type="RefSeq" id="WP_179428196.1">
    <property type="nucleotide sequence ID" value="NZ_JACBZP010000001.1"/>
</dbReference>
<protein>
    <submittedName>
        <fullName evidence="5">FAD-dependent urate hydroxylase</fullName>
        <ecNumber evidence="5">1.14.13.113</ecNumber>
    </submittedName>
</protein>
<comment type="caution">
    <text evidence="5">The sequence shown here is derived from an EMBL/GenBank/DDBJ whole genome shotgun (WGS) entry which is preliminary data.</text>
</comment>
<organism evidence="5 6">
    <name type="scientific">Spelaeicoccus albus</name>
    <dbReference type="NCBI Taxonomy" id="1280376"/>
    <lineage>
        <taxon>Bacteria</taxon>
        <taxon>Bacillati</taxon>
        <taxon>Actinomycetota</taxon>
        <taxon>Actinomycetes</taxon>
        <taxon>Micrococcales</taxon>
        <taxon>Brevibacteriaceae</taxon>
        <taxon>Spelaeicoccus</taxon>
    </lineage>
</organism>
<dbReference type="Gene3D" id="3.50.50.60">
    <property type="entry name" value="FAD/NAD(P)-binding domain"/>
    <property type="match status" value="1"/>
</dbReference>
<evidence type="ECO:0000256" key="2">
    <source>
        <dbReference type="ARBA" id="ARBA00023033"/>
    </source>
</evidence>